<dbReference type="HOGENOM" id="CLU_3363536_0_0_11"/>
<name>A7A831_BIFAD</name>
<gene>
    <name evidence="1" type="ORF">BIFADO_02021</name>
</gene>
<organism evidence="1 2">
    <name type="scientific">Bifidobacterium adolescentis L2-32</name>
    <dbReference type="NCBI Taxonomy" id="411481"/>
    <lineage>
        <taxon>Bacteria</taxon>
        <taxon>Bacillati</taxon>
        <taxon>Actinomycetota</taxon>
        <taxon>Actinomycetes</taxon>
        <taxon>Bifidobacteriales</taxon>
        <taxon>Bifidobacteriaceae</taxon>
        <taxon>Bifidobacterium</taxon>
    </lineage>
</organism>
<comment type="caution">
    <text evidence="1">The sequence shown here is derived from an EMBL/GenBank/DDBJ whole genome shotgun (WGS) entry which is preliminary data.</text>
</comment>
<evidence type="ECO:0000313" key="1">
    <source>
        <dbReference type="EMBL" id="EDN81896.1"/>
    </source>
</evidence>
<protein>
    <submittedName>
        <fullName evidence="1">Uncharacterized protein</fullName>
    </submittedName>
</protein>
<reference evidence="1 2" key="2">
    <citation type="submission" date="2007-05" db="EMBL/GenBank/DDBJ databases">
        <title>Draft genome sequence of Bifidobacterium adolescentis (L2-32).</title>
        <authorList>
            <person name="Sudarsanam P."/>
            <person name="Ley R."/>
            <person name="Guruge J."/>
            <person name="Turnbaugh P.J."/>
            <person name="Mahowald M."/>
            <person name="Liep D."/>
            <person name="Gordon J."/>
        </authorList>
    </citation>
    <scope>NUCLEOTIDE SEQUENCE [LARGE SCALE GENOMIC DNA]</scope>
    <source>
        <strain evidence="1 2">L2-32</strain>
    </source>
</reference>
<proteinExistence type="predicted"/>
<dbReference type="EMBL" id="AAXD02000074">
    <property type="protein sequence ID" value="EDN81896.1"/>
    <property type="molecule type" value="Genomic_DNA"/>
</dbReference>
<evidence type="ECO:0000313" key="2">
    <source>
        <dbReference type="Proteomes" id="UP000003773"/>
    </source>
</evidence>
<sequence length="35" mass="3874">MNKLVHAIDSVGGMDQYEAFRISSEYGEAIERTGV</sequence>
<reference evidence="1 2" key="1">
    <citation type="submission" date="2007-04" db="EMBL/GenBank/DDBJ databases">
        <authorList>
            <person name="Fulton L."/>
            <person name="Clifton S."/>
            <person name="Fulton B."/>
            <person name="Xu J."/>
            <person name="Minx P."/>
            <person name="Pepin K.H."/>
            <person name="Johnson M."/>
            <person name="Thiruvilangam P."/>
            <person name="Bhonagiri V."/>
            <person name="Nash W.E."/>
            <person name="Mardis E.R."/>
            <person name="Wilson R.K."/>
        </authorList>
    </citation>
    <scope>NUCLEOTIDE SEQUENCE [LARGE SCALE GENOMIC DNA]</scope>
    <source>
        <strain evidence="1 2">L2-32</strain>
    </source>
</reference>
<accession>A7A831</accession>
<dbReference type="Proteomes" id="UP000003773">
    <property type="component" value="Unassembled WGS sequence"/>
</dbReference>
<dbReference type="AlphaFoldDB" id="A7A831"/>